<evidence type="ECO:0000256" key="1">
    <source>
        <dbReference type="SAM" id="MobiDB-lite"/>
    </source>
</evidence>
<protein>
    <submittedName>
        <fullName evidence="2">Uncharacterized protein</fullName>
    </submittedName>
</protein>
<proteinExistence type="predicted"/>
<dbReference type="Gene3D" id="1.10.287.1490">
    <property type="match status" value="1"/>
</dbReference>
<dbReference type="Proteomes" id="UP000004550">
    <property type="component" value="Chromosome"/>
</dbReference>
<dbReference type="AlphaFoldDB" id="A0A1L5BMB4"/>
<dbReference type="SUPFAM" id="SSF57997">
    <property type="entry name" value="Tropomyosin"/>
    <property type="match status" value="1"/>
</dbReference>
<dbReference type="KEGG" id="sinb:SIDU_05990"/>
<sequence length="132" mass="14294">MAELKTYRARERGYVDDRMIEEGETFTTAAPKGKWMALLDKDGNEIEDPEPEPKADPLQAQIDELKSDLSTAQARAEGAEKARDDARAEADQLKSDLSTAQATITDLQSKIAAFDHDGDGQPGGSAKTAAKK</sequence>
<feature type="region of interest" description="Disordered" evidence="1">
    <location>
        <begin position="113"/>
        <end position="132"/>
    </location>
</feature>
<feature type="region of interest" description="Disordered" evidence="1">
    <location>
        <begin position="69"/>
        <end position="97"/>
    </location>
</feature>
<organism evidence="2 3">
    <name type="scientific">Sphingobium indicum (strain DSM 16412 / CCM 7286 / MTCC 6364 / B90A)</name>
    <dbReference type="NCBI Taxonomy" id="861109"/>
    <lineage>
        <taxon>Bacteria</taxon>
        <taxon>Pseudomonadati</taxon>
        <taxon>Pseudomonadota</taxon>
        <taxon>Alphaproteobacteria</taxon>
        <taxon>Sphingomonadales</taxon>
        <taxon>Sphingomonadaceae</taxon>
        <taxon>Sphingobium</taxon>
    </lineage>
</organism>
<accession>A0A1L5BMB4</accession>
<evidence type="ECO:0000313" key="2">
    <source>
        <dbReference type="EMBL" id="APL94090.1"/>
    </source>
</evidence>
<name>A0A1L5BMB4_SPHIB</name>
<evidence type="ECO:0000313" key="3">
    <source>
        <dbReference type="Proteomes" id="UP000004550"/>
    </source>
</evidence>
<reference evidence="2 3" key="1">
    <citation type="journal article" date="2012" name="J. Bacteriol.">
        <title>Genome sequence of Sphingobium indicum B90A, a hexachlorocyclohexane-degrading bacterium.</title>
        <authorList>
            <person name="Anand S."/>
            <person name="Sangwan N."/>
            <person name="Lata P."/>
            <person name="Kaur J."/>
            <person name="Dua A."/>
            <person name="Singh A.K."/>
            <person name="Verma M."/>
            <person name="Kaur J."/>
            <person name="Khurana J.P."/>
            <person name="Khurana P."/>
            <person name="Mathur S."/>
            <person name="Lal R."/>
        </authorList>
    </citation>
    <scope>NUCLEOTIDE SEQUENCE [LARGE SCALE GENOMIC DNA]</scope>
    <source>
        <strain evidence="3">DSM 16412 / CCM 7286 / MTCC 6364 / B90A</strain>
    </source>
</reference>
<dbReference type="EMBL" id="CP013070">
    <property type="protein sequence ID" value="APL94090.1"/>
    <property type="molecule type" value="Genomic_DNA"/>
</dbReference>
<feature type="compositionally biased region" description="Basic and acidic residues" evidence="1">
    <location>
        <begin position="77"/>
        <end position="94"/>
    </location>
</feature>
<gene>
    <name evidence="2" type="ORF">SIDU_05990</name>
</gene>
<dbReference type="RefSeq" id="WP_007685898.1">
    <property type="nucleotide sequence ID" value="NZ_CP013070.1"/>
</dbReference>